<dbReference type="InterPro" id="IPR052016">
    <property type="entry name" value="Bact_Sigma-Reg"/>
</dbReference>
<dbReference type="EC" id="3.1.3.16" evidence="3"/>
<dbReference type="Proteomes" id="UP001595696">
    <property type="component" value="Unassembled WGS sequence"/>
</dbReference>
<dbReference type="InterPro" id="IPR001932">
    <property type="entry name" value="PPM-type_phosphatase-like_dom"/>
</dbReference>
<dbReference type="Pfam" id="PF07228">
    <property type="entry name" value="SpoIIE"/>
    <property type="match status" value="1"/>
</dbReference>
<name>A0ABV8DWL9_9NOCA</name>
<evidence type="ECO:0000256" key="1">
    <source>
        <dbReference type="ARBA" id="ARBA00022801"/>
    </source>
</evidence>
<dbReference type="SMART" id="SM00331">
    <property type="entry name" value="PP2C_SIG"/>
    <property type="match status" value="1"/>
</dbReference>
<accession>A0ABV8DWL9</accession>
<dbReference type="PANTHER" id="PTHR43156:SF2">
    <property type="entry name" value="STAGE II SPORULATION PROTEIN E"/>
    <property type="match status" value="1"/>
</dbReference>
<reference evidence="4" key="1">
    <citation type="journal article" date="2019" name="Int. J. Syst. Evol. Microbiol.">
        <title>The Global Catalogue of Microorganisms (GCM) 10K type strain sequencing project: providing services to taxonomists for standard genome sequencing and annotation.</title>
        <authorList>
            <consortium name="The Broad Institute Genomics Platform"/>
            <consortium name="The Broad Institute Genome Sequencing Center for Infectious Disease"/>
            <person name="Wu L."/>
            <person name="Ma J."/>
        </authorList>
    </citation>
    <scope>NUCLEOTIDE SEQUENCE [LARGE SCALE GENOMIC DNA]</scope>
    <source>
        <strain evidence="4">CGMCC 4.7330</strain>
    </source>
</reference>
<evidence type="ECO:0000313" key="4">
    <source>
        <dbReference type="Proteomes" id="UP001595696"/>
    </source>
</evidence>
<protein>
    <submittedName>
        <fullName evidence="3">PP2C family protein-serine/threonine phosphatase</fullName>
        <ecNumber evidence="3">3.1.3.16</ecNumber>
    </submittedName>
</protein>
<dbReference type="EMBL" id="JBHSAX010000016">
    <property type="protein sequence ID" value="MFC3964134.1"/>
    <property type="molecule type" value="Genomic_DNA"/>
</dbReference>
<keyword evidence="4" id="KW-1185">Reference proteome</keyword>
<dbReference type="Gene3D" id="3.60.40.10">
    <property type="entry name" value="PPM-type phosphatase domain"/>
    <property type="match status" value="1"/>
</dbReference>
<organism evidence="3 4">
    <name type="scientific">Nocardia jiangsuensis</name>
    <dbReference type="NCBI Taxonomy" id="1691563"/>
    <lineage>
        <taxon>Bacteria</taxon>
        <taxon>Bacillati</taxon>
        <taxon>Actinomycetota</taxon>
        <taxon>Actinomycetes</taxon>
        <taxon>Mycobacteriales</taxon>
        <taxon>Nocardiaceae</taxon>
        <taxon>Nocardia</taxon>
    </lineage>
</organism>
<dbReference type="GO" id="GO:0004722">
    <property type="term" value="F:protein serine/threonine phosphatase activity"/>
    <property type="evidence" value="ECO:0007669"/>
    <property type="project" value="UniProtKB-EC"/>
</dbReference>
<keyword evidence="1 3" id="KW-0378">Hydrolase</keyword>
<comment type="caution">
    <text evidence="3">The sequence shown here is derived from an EMBL/GenBank/DDBJ whole genome shotgun (WGS) entry which is preliminary data.</text>
</comment>
<dbReference type="PANTHER" id="PTHR43156">
    <property type="entry name" value="STAGE II SPORULATION PROTEIN E-RELATED"/>
    <property type="match status" value="1"/>
</dbReference>
<sequence>MTGSRESSGRDRAGEQQRSFAAAFESAGLDVEELWTEYFGIGGDAGFLEVDAYVHGMTTLSARDRDMLAHVVNEYLDQRAETGRATFSRPFRNPRPTTPPLSALVELVDGVHLAAPDRLPVIARAAGTALGVELTVHLVDYEQRALRPATGTGAPPLDLDTTTAGRAFRELEAQTSSTDRAQTLWMPLLDGIERLGVLEIGVPDAEDLRDPGLRAHCRWVARLLGHLVTITTHYGDGLDRARRTRTRTPDAELLWSLLPPRTAGVGDIVVSAAVEPRYDLRGDVFDYAFSETTAQLLILDASGDRAALIAATALAAYRSARHAGGGLLEQVRSIEERLVARFGAGSLATAVLAELDLDSGRLCYLNAGHAEPLVMRGGTIADPLGGGQGVPLGLGAATEPVAEEKVHPEDWLVLYTDGITGGPNGDEFGLRRLAEVLRREAGTGHPPPETVRQVIAAVREHHRTPLREDATVVLVRKLGPAIAPRRPEDERRDSLDR</sequence>
<dbReference type="SUPFAM" id="SSF81606">
    <property type="entry name" value="PP2C-like"/>
    <property type="match status" value="1"/>
</dbReference>
<evidence type="ECO:0000313" key="3">
    <source>
        <dbReference type="EMBL" id="MFC3964134.1"/>
    </source>
</evidence>
<feature type="domain" description="PPM-type phosphatase" evidence="2">
    <location>
        <begin position="279"/>
        <end position="477"/>
    </location>
</feature>
<proteinExistence type="predicted"/>
<dbReference type="RefSeq" id="WP_378613910.1">
    <property type="nucleotide sequence ID" value="NZ_JBHSAX010000016.1"/>
</dbReference>
<evidence type="ECO:0000259" key="2">
    <source>
        <dbReference type="SMART" id="SM00331"/>
    </source>
</evidence>
<gene>
    <name evidence="3" type="ORF">ACFO0B_19275</name>
</gene>
<dbReference type="InterPro" id="IPR036457">
    <property type="entry name" value="PPM-type-like_dom_sf"/>
</dbReference>